<dbReference type="InterPro" id="IPR023211">
    <property type="entry name" value="DNA_pol_palm_dom_sf"/>
</dbReference>
<dbReference type="Gene3D" id="1.10.287.690">
    <property type="entry name" value="Helix hairpin bin"/>
    <property type="match status" value="1"/>
</dbReference>
<name>A0A1B6KA07_9HEMI</name>
<reference evidence="1" key="1">
    <citation type="submission" date="2015-11" db="EMBL/GenBank/DDBJ databases">
        <title>De novo transcriptome assembly of four potential Pierce s Disease insect vectors from Arizona vineyards.</title>
        <authorList>
            <person name="Tassone E.E."/>
        </authorList>
    </citation>
    <scope>NUCLEOTIDE SEQUENCE</scope>
</reference>
<dbReference type="GO" id="GO:0071897">
    <property type="term" value="P:DNA biosynthetic process"/>
    <property type="evidence" value="ECO:0007669"/>
    <property type="project" value="UniProtKB-ARBA"/>
</dbReference>
<dbReference type="SUPFAM" id="SSF56672">
    <property type="entry name" value="DNA/RNA polymerases"/>
    <property type="match status" value="1"/>
</dbReference>
<dbReference type="AlphaFoldDB" id="A0A1B6KA07"/>
<dbReference type="Gene3D" id="3.90.1600.10">
    <property type="entry name" value="Palm domain of DNA polymerase"/>
    <property type="match status" value="1"/>
</dbReference>
<dbReference type="InterPro" id="IPR043502">
    <property type="entry name" value="DNA/RNA_pol_sf"/>
</dbReference>
<accession>A0A1B6KA07</accession>
<proteinExistence type="predicted"/>
<organism evidence="1">
    <name type="scientific">Graphocephala atropunctata</name>
    <dbReference type="NCBI Taxonomy" id="36148"/>
    <lineage>
        <taxon>Eukaryota</taxon>
        <taxon>Metazoa</taxon>
        <taxon>Ecdysozoa</taxon>
        <taxon>Arthropoda</taxon>
        <taxon>Hexapoda</taxon>
        <taxon>Insecta</taxon>
        <taxon>Pterygota</taxon>
        <taxon>Neoptera</taxon>
        <taxon>Paraneoptera</taxon>
        <taxon>Hemiptera</taxon>
        <taxon>Auchenorrhyncha</taxon>
        <taxon>Membracoidea</taxon>
        <taxon>Cicadellidae</taxon>
        <taxon>Cicadellinae</taxon>
        <taxon>Cicadellini</taxon>
        <taxon>Graphocephala</taxon>
    </lineage>
</organism>
<evidence type="ECO:0000313" key="1">
    <source>
        <dbReference type="EMBL" id="JAT08273.1"/>
    </source>
</evidence>
<protein>
    <recommendedName>
        <fullName evidence="2">DNA-directed DNA polymerase</fullName>
    </recommendedName>
</protein>
<dbReference type="EMBL" id="GEBQ01031704">
    <property type="protein sequence ID" value="JAT08273.1"/>
    <property type="molecule type" value="Transcribed_RNA"/>
</dbReference>
<dbReference type="PANTHER" id="PTHR33568">
    <property type="entry name" value="DNA POLYMERASE"/>
    <property type="match status" value="1"/>
</dbReference>
<feature type="non-terminal residue" evidence="1">
    <location>
        <position position="257"/>
    </location>
</feature>
<gene>
    <name evidence="1" type="ORF">g.6137</name>
</gene>
<evidence type="ECO:0008006" key="2">
    <source>
        <dbReference type="Google" id="ProtNLM"/>
    </source>
</evidence>
<feature type="non-terminal residue" evidence="1">
    <location>
        <position position="1"/>
    </location>
</feature>
<dbReference type="PANTHER" id="PTHR33568:SF3">
    <property type="entry name" value="DNA-DIRECTED DNA POLYMERASE"/>
    <property type="match status" value="1"/>
</dbReference>
<sequence>SVEGLLKCKILPPLDLYHPVLPTRMNEIITFVLCRTCGVKMYTGDCIHTSDQRALTGTWTMQEVRKAVEKGYVILEMYELWEYEVIAYTDGGLFTDFVNTFLKMKQEASGYPSWCITDQDKSKYIEDYFVHEGIRLDPSKIEKNGGLRSLAKLMINSFWEKFGQRENQTKTSIIRSPEEFYKQLTGSGTRINTFQEIAEDVLLVNWQHIDYAGESLGTVNMVLAAITTAHARLSLYTHLEKLGSQTLYYDTDSMLYI</sequence>